<dbReference type="EMBL" id="PIUM01000004">
    <property type="protein sequence ID" value="PKU25562.1"/>
    <property type="molecule type" value="Genomic_DNA"/>
</dbReference>
<sequence length="155" mass="16980">MHSKSTVRFLLAMAFLGTATACEPVVDLRGNLPTPERLTEIKPGRFTKSDVTALLGTPASTSVFGDERWYYISSKIETIAFFKPEELERQVVVIDFDRTGTVTDVRKLTLQDGKDVTMVARETPSAGRDLSILEQLLGNVGKFNSKGKDDAQPGG</sequence>
<feature type="signal peptide" evidence="3">
    <location>
        <begin position="1"/>
        <end position="21"/>
    </location>
</feature>
<keyword evidence="2" id="KW-0472">Membrane</keyword>
<evidence type="ECO:0000256" key="1">
    <source>
        <dbReference type="ARBA" id="ARBA00022729"/>
    </source>
</evidence>
<dbReference type="AlphaFoldDB" id="A0A2N3PYS2"/>
<name>A0A2N3PYS2_9PROT</name>
<evidence type="ECO:0000256" key="2">
    <source>
        <dbReference type="ARBA" id="ARBA00023136"/>
    </source>
</evidence>
<dbReference type="InterPro" id="IPR007450">
    <property type="entry name" value="BamE_dom"/>
</dbReference>
<dbReference type="GO" id="GO:0019867">
    <property type="term" value="C:outer membrane"/>
    <property type="evidence" value="ECO:0007669"/>
    <property type="project" value="InterPro"/>
</dbReference>
<accession>A0A2N3PYS2</accession>
<proteinExistence type="predicted"/>
<evidence type="ECO:0000256" key="3">
    <source>
        <dbReference type="SAM" id="SignalP"/>
    </source>
</evidence>
<evidence type="ECO:0000259" key="4">
    <source>
        <dbReference type="Pfam" id="PF04355"/>
    </source>
</evidence>
<feature type="domain" description="Outer membrane protein assembly factor BamE" evidence="4">
    <location>
        <begin position="30"/>
        <end position="104"/>
    </location>
</feature>
<evidence type="ECO:0000313" key="6">
    <source>
        <dbReference type="Proteomes" id="UP000233293"/>
    </source>
</evidence>
<keyword evidence="1 3" id="KW-0732">Signal</keyword>
<reference evidence="6" key="1">
    <citation type="submission" date="2017-12" db="EMBL/GenBank/DDBJ databases">
        <title>Draft genome sequence of Telmatospirillum siberiense 26-4b1T, an acidotolerant peatland alphaproteobacterium potentially involved in sulfur cycling.</title>
        <authorList>
            <person name="Hausmann B."/>
            <person name="Pjevac P."/>
            <person name="Schreck K."/>
            <person name="Herbold C.W."/>
            <person name="Daims H."/>
            <person name="Wagner M."/>
            <person name="Pester M."/>
            <person name="Loy A."/>
        </authorList>
    </citation>
    <scope>NUCLEOTIDE SEQUENCE [LARGE SCALE GENOMIC DNA]</scope>
    <source>
        <strain evidence="6">26-4b1</strain>
    </source>
</reference>
<comment type="caution">
    <text evidence="5">The sequence shown here is derived from an EMBL/GenBank/DDBJ whole genome shotgun (WGS) entry which is preliminary data.</text>
</comment>
<dbReference type="Proteomes" id="UP000233293">
    <property type="component" value="Unassembled WGS sequence"/>
</dbReference>
<dbReference type="RefSeq" id="WP_101249617.1">
    <property type="nucleotide sequence ID" value="NZ_PIUM01000004.1"/>
</dbReference>
<dbReference type="Pfam" id="PF04355">
    <property type="entry name" value="BamE"/>
    <property type="match status" value="1"/>
</dbReference>
<dbReference type="OrthoDB" id="7160681at2"/>
<feature type="chain" id="PRO_5014846349" evidence="3">
    <location>
        <begin position="22"/>
        <end position="155"/>
    </location>
</feature>
<gene>
    <name evidence="5" type="ORF">CWS72_05730</name>
</gene>
<evidence type="ECO:0000313" key="5">
    <source>
        <dbReference type="EMBL" id="PKU25562.1"/>
    </source>
</evidence>
<keyword evidence="6" id="KW-1185">Reference proteome</keyword>
<dbReference type="InterPro" id="IPR037873">
    <property type="entry name" value="BamE-like"/>
</dbReference>
<protein>
    <submittedName>
        <fullName evidence="5">Outer membrane protein assembly factor BamE</fullName>
    </submittedName>
</protein>
<organism evidence="5 6">
    <name type="scientific">Telmatospirillum siberiense</name>
    <dbReference type="NCBI Taxonomy" id="382514"/>
    <lineage>
        <taxon>Bacteria</taxon>
        <taxon>Pseudomonadati</taxon>
        <taxon>Pseudomonadota</taxon>
        <taxon>Alphaproteobacteria</taxon>
        <taxon>Rhodospirillales</taxon>
        <taxon>Rhodospirillaceae</taxon>
        <taxon>Telmatospirillum</taxon>
    </lineage>
</organism>
<dbReference type="Gene3D" id="3.30.1450.10">
    <property type="match status" value="1"/>
</dbReference>
<dbReference type="PROSITE" id="PS51257">
    <property type="entry name" value="PROKAR_LIPOPROTEIN"/>
    <property type="match status" value="1"/>
</dbReference>